<proteinExistence type="predicted"/>
<dbReference type="Gene3D" id="2.30.40.10">
    <property type="entry name" value="Urease, subunit C, domain 1"/>
    <property type="match status" value="1"/>
</dbReference>
<feature type="chain" id="PRO_5046178278" evidence="1">
    <location>
        <begin position="41"/>
        <end position="448"/>
    </location>
</feature>
<name>A0ABN4YJH6_9GAMM</name>
<dbReference type="SUPFAM" id="SSF51556">
    <property type="entry name" value="Metallo-dependent hydrolases"/>
    <property type="match status" value="1"/>
</dbReference>
<dbReference type="InterPro" id="IPR057744">
    <property type="entry name" value="OTAase-like"/>
</dbReference>
<protein>
    <submittedName>
        <fullName evidence="3">Imidazolonepropionase</fullName>
    </submittedName>
</protein>
<accession>A0ABN4YJH6</accession>
<evidence type="ECO:0000313" key="3">
    <source>
        <dbReference type="EMBL" id="ARD22465.1"/>
    </source>
</evidence>
<evidence type="ECO:0000256" key="1">
    <source>
        <dbReference type="SAM" id="SignalP"/>
    </source>
</evidence>
<dbReference type="PANTHER" id="PTHR43135:SF3">
    <property type="entry name" value="ALPHA-D-RIBOSE 1-METHYLPHOSPHONATE 5-TRIPHOSPHATE DIPHOSPHATASE"/>
    <property type="match status" value="1"/>
</dbReference>
<dbReference type="InterPro" id="IPR011059">
    <property type="entry name" value="Metal-dep_hydrolase_composite"/>
</dbReference>
<dbReference type="InterPro" id="IPR006680">
    <property type="entry name" value="Amidohydro-rel"/>
</dbReference>
<dbReference type="Pfam" id="PF01979">
    <property type="entry name" value="Amidohydro_1"/>
    <property type="match status" value="1"/>
</dbReference>
<evidence type="ECO:0000259" key="2">
    <source>
        <dbReference type="Pfam" id="PF01979"/>
    </source>
</evidence>
<organism evidence="3 4">
    <name type="scientific">Shewanella japonica</name>
    <dbReference type="NCBI Taxonomy" id="93973"/>
    <lineage>
        <taxon>Bacteria</taxon>
        <taxon>Pseudomonadati</taxon>
        <taxon>Pseudomonadota</taxon>
        <taxon>Gammaproteobacteria</taxon>
        <taxon>Alteromonadales</taxon>
        <taxon>Shewanellaceae</taxon>
        <taxon>Shewanella</taxon>
    </lineage>
</organism>
<dbReference type="Proteomes" id="UP000191820">
    <property type="component" value="Chromosome"/>
</dbReference>
<dbReference type="Gene3D" id="3.20.20.140">
    <property type="entry name" value="Metal-dependent hydrolases"/>
    <property type="match status" value="1"/>
</dbReference>
<sequence length="448" mass="47767">MFTHSLLNHHKHSFKPTNIRRSVSLVSLLLSGVMAQSAFAATQVIHAGELLAIPGKSPLTQQTIVVKDGKILDVREGYISANSITKDAKLIDLSNSFVMPGLMDMHVHLQMELGPDNTKDTVKLSDADIAMKSVHYAKTTLLAGFTTVRDLLSESEQMYALRDGVEKGWIEGPRIIAAAGISITGGHLDADGMAPDLLAMKSPKTLCDGPYECRKMTRHAIKYGADAIKVASTGGVLSDTNTGTGQQMTDLELKEIVQTAHDLGRKVASHAHATAGINAALRAGVDSIEHGSYADDETIKLFKQTGAYLVPTLLAGATVVDMAETSDFMSKPIKAKAIRVGADMLANFEKSYKAGVKIAFGTDSGVSKHGINAQEAVLMHQAGMSNSDILQSATVNAADLIDMSDKLGTIETGKFADIIATKKSPLKDISALLSVSFVMKDGKVYKDL</sequence>
<dbReference type="InterPro" id="IPR032466">
    <property type="entry name" value="Metal_Hydrolase"/>
</dbReference>
<keyword evidence="4" id="KW-1185">Reference proteome</keyword>
<evidence type="ECO:0000313" key="4">
    <source>
        <dbReference type="Proteomes" id="UP000191820"/>
    </source>
</evidence>
<keyword evidence="1" id="KW-0732">Signal</keyword>
<dbReference type="InterPro" id="IPR051781">
    <property type="entry name" value="Metallo-dep_Hydrolase"/>
</dbReference>
<reference evidence="3 4" key="1">
    <citation type="submission" date="2017-03" db="EMBL/GenBank/DDBJ databases">
        <title>Genome sequencing of Shewanella japonica KCTC 22435.</title>
        <authorList>
            <person name="Kim K.M."/>
        </authorList>
    </citation>
    <scope>NUCLEOTIDE SEQUENCE [LARGE SCALE GENOMIC DNA]</scope>
    <source>
        <strain evidence="3 4">KCTC 22435</strain>
    </source>
</reference>
<feature type="signal peptide" evidence="1">
    <location>
        <begin position="1"/>
        <end position="40"/>
    </location>
</feature>
<feature type="domain" description="Amidohydrolase-related" evidence="2">
    <location>
        <begin position="97"/>
        <end position="444"/>
    </location>
</feature>
<dbReference type="EMBL" id="CP020472">
    <property type="protein sequence ID" value="ARD22465.1"/>
    <property type="molecule type" value="Genomic_DNA"/>
</dbReference>
<gene>
    <name evidence="3" type="ORF">SJ2017_2168</name>
</gene>
<dbReference type="SUPFAM" id="SSF51338">
    <property type="entry name" value="Composite domain of metallo-dependent hydrolases"/>
    <property type="match status" value="1"/>
</dbReference>
<dbReference type="CDD" id="cd01299">
    <property type="entry name" value="Met_dep_hydrolase_A"/>
    <property type="match status" value="1"/>
</dbReference>
<dbReference type="PANTHER" id="PTHR43135">
    <property type="entry name" value="ALPHA-D-RIBOSE 1-METHYLPHOSPHONATE 5-TRIPHOSPHATE DIPHOSPHATASE"/>
    <property type="match status" value="1"/>
</dbReference>